<feature type="chain" id="PRO_5004210097" evidence="1">
    <location>
        <begin position="21"/>
        <end position="184"/>
    </location>
</feature>
<dbReference type="InterPro" id="IPR036298">
    <property type="entry name" value="Chalcone_isomerase_sf"/>
</dbReference>
<dbReference type="EMBL" id="CP000251">
    <property type="protein sequence ID" value="ABC80905.1"/>
    <property type="molecule type" value="Genomic_DNA"/>
</dbReference>
<accession>Q2IQ21</accession>
<feature type="signal peptide" evidence="1">
    <location>
        <begin position="1"/>
        <end position="20"/>
    </location>
</feature>
<dbReference type="Gene3D" id="3.50.70.10">
    <property type="match status" value="1"/>
</dbReference>
<evidence type="ECO:0000256" key="1">
    <source>
        <dbReference type="SAM" id="SignalP"/>
    </source>
</evidence>
<dbReference type="SUPFAM" id="SSF54626">
    <property type="entry name" value="Chalcone isomerase"/>
    <property type="match status" value="1"/>
</dbReference>
<organism evidence="3 4">
    <name type="scientific">Anaeromyxobacter dehalogenans (strain 2CP-C)</name>
    <dbReference type="NCBI Taxonomy" id="290397"/>
    <lineage>
        <taxon>Bacteria</taxon>
        <taxon>Pseudomonadati</taxon>
        <taxon>Myxococcota</taxon>
        <taxon>Myxococcia</taxon>
        <taxon>Myxococcales</taxon>
        <taxon>Cystobacterineae</taxon>
        <taxon>Anaeromyxobacteraceae</taxon>
        <taxon>Anaeromyxobacter</taxon>
    </lineage>
</organism>
<keyword evidence="3" id="KW-0472">Membrane</keyword>
<dbReference type="GO" id="GO:0016872">
    <property type="term" value="F:intramolecular lyase activity"/>
    <property type="evidence" value="ECO:0007669"/>
    <property type="project" value="InterPro"/>
</dbReference>
<keyword evidence="3" id="KW-0812">Transmembrane</keyword>
<dbReference type="eggNOG" id="ENOG502ZD7C">
    <property type="taxonomic scope" value="Bacteria"/>
</dbReference>
<dbReference type="AlphaFoldDB" id="Q2IQ21"/>
<keyword evidence="1" id="KW-0732">Signal</keyword>
<keyword evidence="3" id="KW-0449">Lipoprotein</keyword>
<sequence>MRKAAAVAALLLALPTGALAREVAGVQLQDTVEVGGKPLTLNGAGVRKKLWIEVYVGALYLATPSSDANAIIAADEPKRVRMVFRRDVDQKSIMGAFREGFEANSGAEAAALVPQLDRIAPAIGDVKKGGEITVTYLPGTGAVVTGPKGTATVEGKPFADALFRNWLGRKPADDDLKRRMLGKK</sequence>
<dbReference type="OrthoDB" id="9795336at2"/>
<dbReference type="Proteomes" id="UP000001935">
    <property type="component" value="Chromosome"/>
</dbReference>
<gene>
    <name evidence="3" type="ordered locus">Adeh_1131</name>
</gene>
<reference evidence="3 4" key="1">
    <citation type="submission" date="2006-01" db="EMBL/GenBank/DDBJ databases">
        <title>Complete sequence of Anaeromyxobacter dehalogenans 2CP-C.</title>
        <authorList>
            <consortium name="US DOE Joint Genome Institute"/>
            <person name="Copeland A."/>
            <person name="Lucas S."/>
            <person name="Lapidus A."/>
            <person name="Barry K."/>
            <person name="Detter J.C."/>
            <person name="Glavina T."/>
            <person name="Hammon N."/>
            <person name="Israni S."/>
            <person name="Pitluck S."/>
            <person name="Brettin T."/>
            <person name="Bruce D."/>
            <person name="Han C."/>
            <person name="Tapia R."/>
            <person name="Gilna P."/>
            <person name="Kiss H."/>
            <person name="Schmutz J."/>
            <person name="Larimer F."/>
            <person name="Land M."/>
            <person name="Kyrpides N."/>
            <person name="Anderson I."/>
            <person name="Sanford R.A."/>
            <person name="Ritalahti K.M."/>
            <person name="Thomas H.S."/>
            <person name="Kirby J.R."/>
            <person name="Zhulin I.B."/>
            <person name="Loeffler F.E."/>
            <person name="Richardson P."/>
        </authorList>
    </citation>
    <scope>NUCLEOTIDE SEQUENCE [LARGE SCALE GENOMIC DNA]</scope>
    <source>
        <strain evidence="3 4">2CP-C</strain>
    </source>
</reference>
<proteinExistence type="predicted"/>
<dbReference type="HOGENOM" id="CLU_102167_0_0_7"/>
<dbReference type="STRING" id="290397.Adeh_1131"/>
<dbReference type="InterPro" id="IPR016088">
    <property type="entry name" value="Chalcone_isomerase_3-sand"/>
</dbReference>
<dbReference type="RefSeq" id="WP_011420188.1">
    <property type="nucleotide sequence ID" value="NC_007760.1"/>
</dbReference>
<evidence type="ECO:0000259" key="2">
    <source>
        <dbReference type="Pfam" id="PF16036"/>
    </source>
</evidence>
<evidence type="ECO:0000313" key="4">
    <source>
        <dbReference type="Proteomes" id="UP000001935"/>
    </source>
</evidence>
<evidence type="ECO:0000313" key="3">
    <source>
        <dbReference type="EMBL" id="ABC80905.1"/>
    </source>
</evidence>
<dbReference type="InterPro" id="IPR016087">
    <property type="entry name" value="Chalcone_isomerase"/>
</dbReference>
<feature type="domain" description="Chalcone isomerase" evidence="2">
    <location>
        <begin position="20"/>
        <end position="182"/>
    </location>
</feature>
<dbReference type="Pfam" id="PF16036">
    <property type="entry name" value="Chalcone_3"/>
    <property type="match status" value="1"/>
</dbReference>
<dbReference type="KEGG" id="ade:Adeh_1131"/>
<protein>
    <submittedName>
        <fullName evidence="3">Putative lipoprotein transmembrane</fullName>
    </submittedName>
</protein>
<name>Q2IQ21_ANADE</name>